<protein>
    <submittedName>
        <fullName evidence="3">Uncharacterized protein</fullName>
    </submittedName>
</protein>
<evidence type="ECO:0000313" key="4">
    <source>
        <dbReference type="Proteomes" id="UP000307440"/>
    </source>
</evidence>
<feature type="compositionally biased region" description="Basic and acidic residues" evidence="1">
    <location>
        <begin position="84"/>
        <end position="114"/>
    </location>
</feature>
<dbReference type="EMBL" id="ML210271">
    <property type="protein sequence ID" value="TFK21340.1"/>
    <property type="molecule type" value="Genomic_DNA"/>
</dbReference>
<accession>A0A5C3KLZ2</accession>
<keyword evidence="2" id="KW-0732">Signal</keyword>
<dbReference type="Proteomes" id="UP000307440">
    <property type="component" value="Unassembled WGS sequence"/>
</dbReference>
<proteinExistence type="predicted"/>
<name>A0A5C3KLZ2_COPMA</name>
<feature type="signal peptide" evidence="2">
    <location>
        <begin position="1"/>
        <end position="19"/>
    </location>
</feature>
<sequence length="114" mass="12971">MRSTGILLFLACTLSLTISAPISNSGDALLNRDAERRQFESPTWRDEEATAVKRRQFESPAWRDEELEARSVERRQFDSPPWKGDGHDGSAVKRDEGPTRPGWRGDDGEAQERR</sequence>
<feature type="compositionally biased region" description="Basic and acidic residues" evidence="1">
    <location>
        <begin position="62"/>
        <end position="77"/>
    </location>
</feature>
<feature type="region of interest" description="Disordered" evidence="1">
    <location>
        <begin position="62"/>
        <end position="114"/>
    </location>
</feature>
<gene>
    <name evidence="3" type="ORF">FA15DRAFT_672666</name>
</gene>
<reference evidence="3 4" key="1">
    <citation type="journal article" date="2019" name="Nat. Ecol. Evol.">
        <title>Megaphylogeny resolves global patterns of mushroom evolution.</title>
        <authorList>
            <person name="Varga T."/>
            <person name="Krizsan K."/>
            <person name="Foldi C."/>
            <person name="Dima B."/>
            <person name="Sanchez-Garcia M."/>
            <person name="Sanchez-Ramirez S."/>
            <person name="Szollosi G.J."/>
            <person name="Szarkandi J.G."/>
            <person name="Papp V."/>
            <person name="Albert L."/>
            <person name="Andreopoulos W."/>
            <person name="Angelini C."/>
            <person name="Antonin V."/>
            <person name="Barry K.W."/>
            <person name="Bougher N.L."/>
            <person name="Buchanan P."/>
            <person name="Buyck B."/>
            <person name="Bense V."/>
            <person name="Catcheside P."/>
            <person name="Chovatia M."/>
            <person name="Cooper J."/>
            <person name="Damon W."/>
            <person name="Desjardin D."/>
            <person name="Finy P."/>
            <person name="Geml J."/>
            <person name="Haridas S."/>
            <person name="Hughes K."/>
            <person name="Justo A."/>
            <person name="Karasinski D."/>
            <person name="Kautmanova I."/>
            <person name="Kiss B."/>
            <person name="Kocsube S."/>
            <person name="Kotiranta H."/>
            <person name="LaButti K.M."/>
            <person name="Lechner B.E."/>
            <person name="Liimatainen K."/>
            <person name="Lipzen A."/>
            <person name="Lukacs Z."/>
            <person name="Mihaltcheva S."/>
            <person name="Morgado L.N."/>
            <person name="Niskanen T."/>
            <person name="Noordeloos M.E."/>
            <person name="Ohm R.A."/>
            <person name="Ortiz-Santana B."/>
            <person name="Ovrebo C."/>
            <person name="Racz N."/>
            <person name="Riley R."/>
            <person name="Savchenko A."/>
            <person name="Shiryaev A."/>
            <person name="Soop K."/>
            <person name="Spirin V."/>
            <person name="Szebenyi C."/>
            <person name="Tomsovsky M."/>
            <person name="Tulloss R.E."/>
            <person name="Uehling J."/>
            <person name="Grigoriev I.V."/>
            <person name="Vagvolgyi C."/>
            <person name="Papp T."/>
            <person name="Martin F.M."/>
            <person name="Miettinen O."/>
            <person name="Hibbett D.S."/>
            <person name="Nagy L.G."/>
        </authorList>
    </citation>
    <scope>NUCLEOTIDE SEQUENCE [LARGE SCALE GENOMIC DNA]</scope>
    <source>
        <strain evidence="3 4">CBS 121175</strain>
    </source>
</reference>
<keyword evidence="4" id="KW-1185">Reference proteome</keyword>
<evidence type="ECO:0000313" key="3">
    <source>
        <dbReference type="EMBL" id="TFK21340.1"/>
    </source>
</evidence>
<dbReference type="AlphaFoldDB" id="A0A5C3KLZ2"/>
<evidence type="ECO:0000256" key="1">
    <source>
        <dbReference type="SAM" id="MobiDB-lite"/>
    </source>
</evidence>
<evidence type="ECO:0000256" key="2">
    <source>
        <dbReference type="SAM" id="SignalP"/>
    </source>
</evidence>
<feature type="chain" id="PRO_5022844936" evidence="2">
    <location>
        <begin position="20"/>
        <end position="114"/>
    </location>
</feature>
<organism evidence="3 4">
    <name type="scientific">Coprinopsis marcescibilis</name>
    <name type="common">Agaric fungus</name>
    <name type="synonym">Psathyrella marcescibilis</name>
    <dbReference type="NCBI Taxonomy" id="230819"/>
    <lineage>
        <taxon>Eukaryota</taxon>
        <taxon>Fungi</taxon>
        <taxon>Dikarya</taxon>
        <taxon>Basidiomycota</taxon>
        <taxon>Agaricomycotina</taxon>
        <taxon>Agaricomycetes</taxon>
        <taxon>Agaricomycetidae</taxon>
        <taxon>Agaricales</taxon>
        <taxon>Agaricineae</taxon>
        <taxon>Psathyrellaceae</taxon>
        <taxon>Coprinopsis</taxon>
    </lineage>
</organism>